<dbReference type="SUPFAM" id="SSF56784">
    <property type="entry name" value="HAD-like"/>
    <property type="match status" value="1"/>
</dbReference>
<dbReference type="EMBL" id="CP053892">
    <property type="protein sequence ID" value="QKG24534.1"/>
    <property type="molecule type" value="Genomic_DNA"/>
</dbReference>
<sequence length="281" mass="30466">MSLDPNPRGDLDRRSDLNRLSDRTMRRPRALLLDFGGVLVETSRRPGWSAALAKEVHALLSRAGCHDLDAAAVETDIKAGAAADKCWKDAMSRPYAPPEMTHTAFWGDYVAADWPAPARQLVVAHATPLCKRMGELRQDRATRPGIPELLDGAAALGVPCGIVSNALSGAVHRDYTEATGLAWKLAIEVYSDEVGVRKPNPEMIWIATRALGVEPEDAWYVGDNFDRDVVCGHRAGVGGNVLMVAKGTYDVPYEVRYRPDAVVDDGHGLLDLLTTAAEGDE</sequence>
<dbReference type="Gene3D" id="3.40.50.1000">
    <property type="entry name" value="HAD superfamily/HAD-like"/>
    <property type="match status" value="1"/>
</dbReference>
<dbReference type="InterPro" id="IPR023214">
    <property type="entry name" value="HAD_sf"/>
</dbReference>
<accession>A0A7D3VYZ2</accession>
<dbReference type="GO" id="GO:0008967">
    <property type="term" value="F:phosphoglycolate phosphatase activity"/>
    <property type="evidence" value="ECO:0007669"/>
    <property type="project" value="TreeGrafter"/>
</dbReference>
<dbReference type="GO" id="GO:0005829">
    <property type="term" value="C:cytosol"/>
    <property type="evidence" value="ECO:0007669"/>
    <property type="project" value="TreeGrafter"/>
</dbReference>
<dbReference type="PANTHER" id="PTHR43434:SF1">
    <property type="entry name" value="PHOSPHOGLYCOLATE PHOSPHATASE"/>
    <property type="match status" value="1"/>
</dbReference>
<proteinExistence type="predicted"/>
<gene>
    <name evidence="1" type="ORF">ACTIVE_6181</name>
</gene>
<dbReference type="Pfam" id="PF00702">
    <property type="entry name" value="Hydrolase"/>
    <property type="match status" value="1"/>
</dbReference>
<keyword evidence="2" id="KW-1185">Reference proteome</keyword>
<dbReference type="InterPro" id="IPR050155">
    <property type="entry name" value="HAD-like_hydrolase_sf"/>
</dbReference>
<dbReference type="GO" id="GO:0006281">
    <property type="term" value="P:DNA repair"/>
    <property type="evidence" value="ECO:0007669"/>
    <property type="project" value="TreeGrafter"/>
</dbReference>
<dbReference type="InterPro" id="IPR036412">
    <property type="entry name" value="HAD-like_sf"/>
</dbReference>
<organism evidence="1 2">
    <name type="scientific">Actinomadura verrucosospora</name>
    <dbReference type="NCBI Taxonomy" id="46165"/>
    <lineage>
        <taxon>Bacteria</taxon>
        <taxon>Bacillati</taxon>
        <taxon>Actinomycetota</taxon>
        <taxon>Actinomycetes</taxon>
        <taxon>Streptosporangiales</taxon>
        <taxon>Thermomonosporaceae</taxon>
        <taxon>Actinomadura</taxon>
    </lineage>
</organism>
<dbReference type="NCBIfam" id="TIGR01549">
    <property type="entry name" value="HAD-SF-IA-v1"/>
    <property type="match status" value="1"/>
</dbReference>
<dbReference type="Proteomes" id="UP000501240">
    <property type="component" value="Chromosome"/>
</dbReference>
<dbReference type="InterPro" id="IPR006439">
    <property type="entry name" value="HAD-SF_hydro_IA"/>
</dbReference>
<protein>
    <submittedName>
        <fullName evidence="1">Hydrolase (HAD superfamily)-like protein</fullName>
    </submittedName>
</protein>
<keyword evidence="1" id="KW-0378">Hydrolase</keyword>
<name>A0A7D3VYZ2_ACTVE</name>
<dbReference type="RefSeq" id="WP_246342289.1">
    <property type="nucleotide sequence ID" value="NZ_CP053892.1"/>
</dbReference>
<dbReference type="PANTHER" id="PTHR43434">
    <property type="entry name" value="PHOSPHOGLYCOLATE PHOSPHATASE"/>
    <property type="match status" value="1"/>
</dbReference>
<dbReference type="AlphaFoldDB" id="A0A7D3VYZ2"/>
<evidence type="ECO:0000313" key="2">
    <source>
        <dbReference type="Proteomes" id="UP000501240"/>
    </source>
</evidence>
<reference evidence="1 2" key="1">
    <citation type="submission" date="2020-05" db="EMBL/GenBank/DDBJ databases">
        <title>Actinomadura verrucosospora NRRL-B18236 (PFL_A860) Genome sequencing and assembly.</title>
        <authorList>
            <person name="Samborskyy M."/>
        </authorList>
    </citation>
    <scope>NUCLEOTIDE SEQUENCE [LARGE SCALE GENOMIC DNA]</scope>
    <source>
        <strain evidence="1 2">NRRL:B18236</strain>
    </source>
</reference>
<evidence type="ECO:0000313" key="1">
    <source>
        <dbReference type="EMBL" id="QKG24534.1"/>
    </source>
</evidence>